<organism evidence="4 5">
    <name type="scientific">Myriangium duriaei CBS 260.36</name>
    <dbReference type="NCBI Taxonomy" id="1168546"/>
    <lineage>
        <taxon>Eukaryota</taxon>
        <taxon>Fungi</taxon>
        <taxon>Dikarya</taxon>
        <taxon>Ascomycota</taxon>
        <taxon>Pezizomycotina</taxon>
        <taxon>Dothideomycetes</taxon>
        <taxon>Dothideomycetidae</taxon>
        <taxon>Myriangiales</taxon>
        <taxon>Myriangiaceae</taxon>
        <taxon>Myriangium</taxon>
    </lineage>
</organism>
<keyword evidence="5" id="KW-1185">Reference proteome</keyword>
<dbReference type="OrthoDB" id="284184at2759"/>
<name>A0A9P4MDH6_9PEZI</name>
<comment type="caution">
    <text evidence="4">The sequence shown here is derived from an EMBL/GenBank/DDBJ whole genome shotgun (WGS) entry which is preliminary data.</text>
</comment>
<dbReference type="PANTHER" id="PTHR43329">
    <property type="entry name" value="EPOXIDE HYDROLASE"/>
    <property type="match status" value="1"/>
</dbReference>
<dbReference type="Gene3D" id="3.40.50.1820">
    <property type="entry name" value="alpha/beta hydrolase"/>
    <property type="match status" value="1"/>
</dbReference>
<accession>A0A9P4MDH6</accession>
<evidence type="ECO:0000256" key="1">
    <source>
        <dbReference type="ARBA" id="ARBA00022801"/>
    </source>
</evidence>
<dbReference type="PRINTS" id="PR00412">
    <property type="entry name" value="EPOXHYDRLASE"/>
</dbReference>
<dbReference type="InterPro" id="IPR000073">
    <property type="entry name" value="AB_hydrolase_1"/>
</dbReference>
<dbReference type="EMBL" id="ML996092">
    <property type="protein sequence ID" value="KAF2148902.1"/>
    <property type="molecule type" value="Genomic_DNA"/>
</dbReference>
<dbReference type="SUPFAM" id="SSF53474">
    <property type="entry name" value="alpha/beta-Hydrolases"/>
    <property type="match status" value="1"/>
</dbReference>
<sequence length="332" mass="37300">MEYPSSETRTITVPRGLKYGLVYIPPKQGKPTLLFLHGFPNFAYDWRHQINCFRREDYGIIAPDLLGYGSTDKPRDHHEYRMKAMAGDVVAILDELKVDEAIGVGHDWGSALLSAISAYHPTRISAYAYLAVGYSPPGRMPVEEMNERSKQSLGYEAGGYIVFFCEPDSASLLDRNVESTSTLIFSDENPKHWEQDICPPGAARAWLEKERTAALPGWFDADYREKRNRIIAQGGYTGPLNWYKSATDHFNDEDAASIPEEHKGIRNKPVLFIKDLGTAGAVPADMMEAMTRPFCTDLTVRAVDAGHWLMLEQPDEVNEALAEFLQRVGDLH</sequence>
<feature type="domain" description="AB hydrolase-1" evidence="3">
    <location>
        <begin position="31"/>
        <end position="314"/>
    </location>
</feature>
<proteinExistence type="inferred from homology"/>
<dbReference type="GO" id="GO:0016787">
    <property type="term" value="F:hydrolase activity"/>
    <property type="evidence" value="ECO:0007669"/>
    <property type="project" value="UniProtKB-KW"/>
</dbReference>
<comment type="similarity">
    <text evidence="2">Belongs to the AB hydrolase superfamily. Epoxide hydrolase family.</text>
</comment>
<dbReference type="Proteomes" id="UP000799439">
    <property type="component" value="Unassembled WGS sequence"/>
</dbReference>
<gene>
    <name evidence="4" type="ORF">K461DRAFT_232486</name>
</gene>
<evidence type="ECO:0000256" key="2">
    <source>
        <dbReference type="ARBA" id="ARBA00038334"/>
    </source>
</evidence>
<evidence type="ECO:0000313" key="4">
    <source>
        <dbReference type="EMBL" id="KAF2148902.1"/>
    </source>
</evidence>
<evidence type="ECO:0000259" key="3">
    <source>
        <dbReference type="Pfam" id="PF00561"/>
    </source>
</evidence>
<dbReference type="InterPro" id="IPR000639">
    <property type="entry name" value="Epox_hydrolase-like"/>
</dbReference>
<dbReference type="AlphaFoldDB" id="A0A9P4MDH6"/>
<dbReference type="InterPro" id="IPR029058">
    <property type="entry name" value="AB_hydrolase_fold"/>
</dbReference>
<protein>
    <submittedName>
        <fullName evidence="4">Alpha/beta-hydrolase</fullName>
    </submittedName>
</protein>
<keyword evidence="1" id="KW-0378">Hydrolase</keyword>
<evidence type="ECO:0000313" key="5">
    <source>
        <dbReference type="Proteomes" id="UP000799439"/>
    </source>
</evidence>
<dbReference type="Pfam" id="PF00561">
    <property type="entry name" value="Abhydrolase_1"/>
    <property type="match status" value="1"/>
</dbReference>
<reference evidence="4" key="1">
    <citation type="journal article" date="2020" name="Stud. Mycol.">
        <title>101 Dothideomycetes genomes: a test case for predicting lifestyles and emergence of pathogens.</title>
        <authorList>
            <person name="Haridas S."/>
            <person name="Albert R."/>
            <person name="Binder M."/>
            <person name="Bloem J."/>
            <person name="Labutti K."/>
            <person name="Salamov A."/>
            <person name="Andreopoulos B."/>
            <person name="Baker S."/>
            <person name="Barry K."/>
            <person name="Bills G."/>
            <person name="Bluhm B."/>
            <person name="Cannon C."/>
            <person name="Castanera R."/>
            <person name="Culley D."/>
            <person name="Daum C."/>
            <person name="Ezra D."/>
            <person name="Gonzalez J."/>
            <person name="Henrissat B."/>
            <person name="Kuo A."/>
            <person name="Liang C."/>
            <person name="Lipzen A."/>
            <person name="Lutzoni F."/>
            <person name="Magnuson J."/>
            <person name="Mondo S."/>
            <person name="Nolan M."/>
            <person name="Ohm R."/>
            <person name="Pangilinan J."/>
            <person name="Park H.-J."/>
            <person name="Ramirez L."/>
            <person name="Alfaro M."/>
            <person name="Sun H."/>
            <person name="Tritt A."/>
            <person name="Yoshinaga Y."/>
            <person name="Zwiers L.-H."/>
            <person name="Turgeon B."/>
            <person name="Goodwin S."/>
            <person name="Spatafora J."/>
            <person name="Crous P."/>
            <person name="Grigoriev I."/>
        </authorList>
    </citation>
    <scope>NUCLEOTIDE SEQUENCE</scope>
    <source>
        <strain evidence="4">CBS 260.36</strain>
    </source>
</reference>